<feature type="transmembrane region" description="Helical" evidence="8">
    <location>
        <begin position="223"/>
        <end position="241"/>
    </location>
</feature>
<protein>
    <recommendedName>
        <fullName evidence="9">Phosphatidic acid phosphatase type 2/haloperoxidase domain-containing protein</fullName>
    </recommendedName>
</protein>
<keyword evidence="3 8" id="KW-0812">Transmembrane</keyword>
<keyword evidence="2" id="KW-1003">Cell membrane</keyword>
<feature type="transmembrane region" description="Helical" evidence="8">
    <location>
        <begin position="130"/>
        <end position="148"/>
    </location>
</feature>
<evidence type="ECO:0000256" key="2">
    <source>
        <dbReference type="ARBA" id="ARBA00022475"/>
    </source>
</evidence>
<dbReference type="EMBL" id="BNDV01000008">
    <property type="protein sequence ID" value="GHI13867.1"/>
    <property type="molecule type" value="Genomic_DNA"/>
</dbReference>
<evidence type="ECO:0000256" key="8">
    <source>
        <dbReference type="SAM" id="Phobius"/>
    </source>
</evidence>
<dbReference type="Pfam" id="PF01569">
    <property type="entry name" value="PAP2"/>
    <property type="match status" value="1"/>
</dbReference>
<dbReference type="Gene3D" id="1.20.144.10">
    <property type="entry name" value="Phosphatidic acid phosphatase type 2/haloperoxidase"/>
    <property type="match status" value="1"/>
</dbReference>
<feature type="transmembrane region" description="Helical" evidence="8">
    <location>
        <begin position="47"/>
        <end position="67"/>
    </location>
</feature>
<comment type="subcellular location">
    <subcellularLocation>
        <location evidence="1">Cell membrane</location>
        <topology evidence="1">Multi-pass membrane protein</topology>
    </subcellularLocation>
</comment>
<dbReference type="InterPro" id="IPR036938">
    <property type="entry name" value="PAP2/HPO_sf"/>
</dbReference>
<evidence type="ECO:0000256" key="3">
    <source>
        <dbReference type="ARBA" id="ARBA00022692"/>
    </source>
</evidence>
<keyword evidence="6 8" id="KW-0472">Membrane</keyword>
<accession>A0ABQ3NM60</accession>
<proteinExistence type="predicted"/>
<dbReference type="PANTHER" id="PTHR14969:SF62">
    <property type="entry name" value="DECAPRENYLPHOSPHORYL-5-PHOSPHORIBOSE PHOSPHATASE RV3807C-RELATED"/>
    <property type="match status" value="1"/>
</dbReference>
<keyword evidence="5 8" id="KW-1133">Transmembrane helix</keyword>
<feature type="compositionally biased region" description="Basic residues" evidence="7">
    <location>
        <begin position="18"/>
        <end position="29"/>
    </location>
</feature>
<feature type="transmembrane region" description="Helical" evidence="8">
    <location>
        <begin position="101"/>
        <end position="123"/>
    </location>
</feature>
<feature type="region of interest" description="Disordered" evidence="7">
    <location>
        <begin position="1"/>
        <end position="43"/>
    </location>
</feature>
<gene>
    <name evidence="10" type="ORF">Scinn_33300</name>
</gene>
<feature type="transmembrane region" description="Helical" evidence="8">
    <location>
        <begin position="196"/>
        <end position="217"/>
    </location>
</feature>
<evidence type="ECO:0000256" key="6">
    <source>
        <dbReference type="ARBA" id="ARBA00023136"/>
    </source>
</evidence>
<sequence>MSANPATEPAPTPTPHDRPRRPGRPRRSATPRDSRGSRGSRAGRRRAGLLTAGLLPLGGAVATAFVVRADITDPPFQGLDDRWLGWMGGPHDGPYMAVATVLNWFGGPVGAALPLALLVLLLVRRRLASAGFLLTAYLGGNMLVIQGLKHLVDRPRPADPLVRVDHGSFPSGHAATAALLVVVVGVLLVPAARRRAWWYAGAAFTLAMMWSRTWLHAHWLTDTVAGAAAGAGAGLLVWWLFQPALARESVRSHDRRGAAAGADTDAVTPATG</sequence>
<comment type="caution">
    <text evidence="10">The sequence shown here is derived from an EMBL/GenBank/DDBJ whole genome shotgun (WGS) entry which is preliminary data.</text>
</comment>
<feature type="transmembrane region" description="Helical" evidence="8">
    <location>
        <begin position="168"/>
        <end position="189"/>
    </location>
</feature>
<feature type="domain" description="Phosphatidic acid phosphatase type 2/haloperoxidase" evidence="9">
    <location>
        <begin position="129"/>
        <end position="238"/>
    </location>
</feature>
<dbReference type="PANTHER" id="PTHR14969">
    <property type="entry name" value="SPHINGOSINE-1-PHOSPHATE PHOSPHOHYDROLASE"/>
    <property type="match status" value="1"/>
</dbReference>
<dbReference type="RefSeq" id="WP_191869805.1">
    <property type="nucleotide sequence ID" value="NZ_BNDV01000008.1"/>
</dbReference>
<dbReference type="SMART" id="SM00014">
    <property type="entry name" value="acidPPc"/>
    <property type="match status" value="1"/>
</dbReference>
<name>A0ABQ3NM60_STRVG</name>
<evidence type="ECO:0000256" key="5">
    <source>
        <dbReference type="ARBA" id="ARBA00022989"/>
    </source>
</evidence>
<evidence type="ECO:0000313" key="11">
    <source>
        <dbReference type="Proteomes" id="UP000660554"/>
    </source>
</evidence>
<evidence type="ECO:0000259" key="9">
    <source>
        <dbReference type="SMART" id="SM00014"/>
    </source>
</evidence>
<dbReference type="InterPro" id="IPR000326">
    <property type="entry name" value="PAP2/HPO"/>
</dbReference>
<keyword evidence="11" id="KW-1185">Reference proteome</keyword>
<organism evidence="10 11">
    <name type="scientific">Streptomyces virginiae</name>
    <name type="common">Streptomyces cinnamonensis</name>
    <dbReference type="NCBI Taxonomy" id="1961"/>
    <lineage>
        <taxon>Bacteria</taxon>
        <taxon>Bacillati</taxon>
        <taxon>Actinomycetota</taxon>
        <taxon>Actinomycetes</taxon>
        <taxon>Kitasatosporales</taxon>
        <taxon>Streptomycetaceae</taxon>
        <taxon>Streptomyces</taxon>
    </lineage>
</organism>
<evidence type="ECO:0000256" key="7">
    <source>
        <dbReference type="SAM" id="MobiDB-lite"/>
    </source>
</evidence>
<evidence type="ECO:0000256" key="1">
    <source>
        <dbReference type="ARBA" id="ARBA00004651"/>
    </source>
</evidence>
<evidence type="ECO:0000256" key="4">
    <source>
        <dbReference type="ARBA" id="ARBA00022801"/>
    </source>
</evidence>
<dbReference type="SUPFAM" id="SSF48317">
    <property type="entry name" value="Acid phosphatase/Vanadium-dependent haloperoxidase"/>
    <property type="match status" value="1"/>
</dbReference>
<evidence type="ECO:0000313" key="10">
    <source>
        <dbReference type="EMBL" id="GHI13867.1"/>
    </source>
</evidence>
<keyword evidence="4" id="KW-0378">Hydrolase</keyword>
<dbReference type="Proteomes" id="UP000660554">
    <property type="component" value="Unassembled WGS sequence"/>
</dbReference>
<dbReference type="GeneID" id="86952675"/>
<reference evidence="11" key="1">
    <citation type="submission" date="2020-09" db="EMBL/GenBank/DDBJ databases">
        <title>Whole genome shotgun sequence of Streptomyces cinnamonensis NBRC 15873.</title>
        <authorList>
            <person name="Komaki H."/>
            <person name="Tamura T."/>
        </authorList>
    </citation>
    <scope>NUCLEOTIDE SEQUENCE [LARGE SCALE GENOMIC DNA]</scope>
    <source>
        <strain evidence="11">NBRC 15873</strain>
    </source>
</reference>